<protein>
    <submittedName>
        <fullName evidence="1">Uncharacterized protein</fullName>
    </submittedName>
</protein>
<dbReference type="Proteomes" id="UP000182961">
    <property type="component" value="Unassembled WGS sequence"/>
</dbReference>
<name>A0A1I4RQ36_9FLAO</name>
<evidence type="ECO:0000313" key="1">
    <source>
        <dbReference type="EMBL" id="SFM54304.1"/>
    </source>
</evidence>
<organism evidence="1 2">
    <name type="scientific">Flavobacterium succinicans</name>
    <dbReference type="NCBI Taxonomy" id="29536"/>
    <lineage>
        <taxon>Bacteria</taxon>
        <taxon>Pseudomonadati</taxon>
        <taxon>Bacteroidota</taxon>
        <taxon>Flavobacteriia</taxon>
        <taxon>Flavobacteriales</taxon>
        <taxon>Flavobacteriaceae</taxon>
        <taxon>Flavobacterium</taxon>
    </lineage>
</organism>
<dbReference type="eggNOG" id="ENOG5032Q1I">
    <property type="taxonomic scope" value="Bacteria"/>
</dbReference>
<dbReference type="RefSeq" id="WP_024980346.1">
    <property type="nucleotide sequence ID" value="NZ_CBCRUM010000009.1"/>
</dbReference>
<proteinExistence type="predicted"/>
<keyword evidence="2" id="KW-1185">Reference proteome</keyword>
<accession>A0A1I4RQ36</accession>
<reference evidence="2" key="1">
    <citation type="submission" date="2016-10" db="EMBL/GenBank/DDBJ databases">
        <authorList>
            <person name="Varghese N."/>
            <person name="Submissions S."/>
        </authorList>
    </citation>
    <scope>NUCLEOTIDE SEQUENCE [LARGE SCALE GENOMIC DNA]</scope>
    <source>
        <strain evidence="2">DSM 4002</strain>
    </source>
</reference>
<dbReference type="InterPro" id="IPR046167">
    <property type="entry name" value="DUF6169"/>
</dbReference>
<dbReference type="AlphaFoldDB" id="A0A1I4RQ36"/>
<dbReference type="Pfam" id="PF19666">
    <property type="entry name" value="DUF6169"/>
    <property type="match status" value="1"/>
</dbReference>
<sequence length="165" mass="19340">MSYPFLFDGGTNNSYFFETELEVVYEIKFRPSDYLLGNPKAPYAHLIFEFIIEIVHNPLGKNPPLDKLVSTTISDILKDFYLKKEQSICIYICDSSDGKQELRRRKFDNWFYTHNQFGLVKIDEHIRDSKGIYYPISLIIQRNNPYFSEIIDGFSLLASLSNEDK</sequence>
<evidence type="ECO:0000313" key="2">
    <source>
        <dbReference type="Proteomes" id="UP000182961"/>
    </source>
</evidence>
<dbReference type="EMBL" id="FOUT01000001">
    <property type="protein sequence ID" value="SFM54304.1"/>
    <property type="molecule type" value="Genomic_DNA"/>
</dbReference>
<gene>
    <name evidence="1" type="ORF">SAMN05444143_101464</name>
</gene>